<gene>
    <name evidence="1" type="ORF">QPK29_020375</name>
</gene>
<organism evidence="1 2">
    <name type="scientific">Massilia orientalis</name>
    <dbReference type="NCBI Taxonomy" id="3050128"/>
    <lineage>
        <taxon>Bacteria</taxon>
        <taxon>Pseudomonadati</taxon>
        <taxon>Pseudomonadota</taxon>
        <taxon>Betaproteobacteria</taxon>
        <taxon>Burkholderiales</taxon>
        <taxon>Oxalobacteraceae</taxon>
        <taxon>Telluria group</taxon>
        <taxon>Massilia</taxon>
    </lineage>
</organism>
<dbReference type="EMBL" id="JASNRB020000013">
    <property type="protein sequence ID" value="MFJ1470076.1"/>
    <property type="molecule type" value="Genomic_DNA"/>
</dbReference>
<evidence type="ECO:0000313" key="2">
    <source>
        <dbReference type="Proteomes" id="UP001168096"/>
    </source>
</evidence>
<name>A0ACC7MI83_9BURK</name>
<sequence>MPGTPAKSVPAPSPWRTGAQLLRQLERGDEGAVEYIKGVYDATESGLWCYTSRKHVKLRKQPPETMRADVVAYLRKLPATQQKVRAAELLVRMWQIRWPCPPDGCCI</sequence>
<protein>
    <submittedName>
        <fullName evidence="1">Rap1a/Tai family immunity protein</fullName>
    </submittedName>
</protein>
<reference evidence="1" key="1">
    <citation type="submission" date="2024-11" db="EMBL/GenBank/DDBJ databases">
        <title>Description of Massilia orientalis sp. nov., isolated from rhizosphere soil of Ageratina adenophora.</title>
        <authorList>
            <person name="Wang Y."/>
        </authorList>
    </citation>
    <scope>NUCLEOTIDE SEQUENCE</scope>
    <source>
        <strain evidence="1">YIM B02787</strain>
    </source>
</reference>
<accession>A0ACC7MI83</accession>
<evidence type="ECO:0000313" key="1">
    <source>
        <dbReference type="EMBL" id="MFJ1470076.1"/>
    </source>
</evidence>
<proteinExistence type="predicted"/>
<comment type="caution">
    <text evidence="1">The sequence shown here is derived from an EMBL/GenBank/DDBJ whole genome shotgun (WGS) entry which is preliminary data.</text>
</comment>
<keyword evidence="2" id="KW-1185">Reference proteome</keyword>
<dbReference type="Proteomes" id="UP001168096">
    <property type="component" value="Unassembled WGS sequence"/>
</dbReference>